<keyword evidence="8" id="KW-0479">Metal-binding</keyword>
<keyword evidence="17" id="KW-1185">Reference proteome</keyword>
<evidence type="ECO:0000256" key="2">
    <source>
        <dbReference type="ARBA" id="ARBA00002988"/>
    </source>
</evidence>
<dbReference type="Gene3D" id="3.30.1490.20">
    <property type="entry name" value="ATP-grasp fold, A domain"/>
    <property type="match status" value="1"/>
</dbReference>
<evidence type="ECO:0000256" key="6">
    <source>
        <dbReference type="ARBA" id="ARBA00021623"/>
    </source>
</evidence>
<evidence type="ECO:0000256" key="5">
    <source>
        <dbReference type="ARBA" id="ARBA00011996"/>
    </source>
</evidence>
<gene>
    <name evidence="16" type="ORF">ACFSJD_44505</name>
</gene>
<dbReference type="EMBL" id="JBHUCO010000094">
    <property type="protein sequence ID" value="MFD1524610.1"/>
    <property type="molecule type" value="Genomic_DNA"/>
</dbReference>
<evidence type="ECO:0000256" key="13">
    <source>
        <dbReference type="ARBA" id="ARBA00033470"/>
    </source>
</evidence>
<evidence type="ECO:0000256" key="9">
    <source>
        <dbReference type="ARBA" id="ARBA00022741"/>
    </source>
</evidence>
<comment type="catalytic activity">
    <reaction evidence="14">
        <text>pyruvate + ATP + H2O = phosphoenolpyruvate + AMP + phosphate + 2 H(+)</text>
        <dbReference type="Rhea" id="RHEA:11364"/>
        <dbReference type="ChEBI" id="CHEBI:15361"/>
        <dbReference type="ChEBI" id="CHEBI:15377"/>
        <dbReference type="ChEBI" id="CHEBI:15378"/>
        <dbReference type="ChEBI" id="CHEBI:30616"/>
        <dbReference type="ChEBI" id="CHEBI:43474"/>
        <dbReference type="ChEBI" id="CHEBI:58702"/>
        <dbReference type="ChEBI" id="CHEBI:456215"/>
        <dbReference type="EC" id="2.7.9.2"/>
    </reaction>
</comment>
<proteinExistence type="inferred from homology"/>
<dbReference type="RefSeq" id="WP_344723402.1">
    <property type="nucleotide sequence ID" value="NZ_BAAAUS010000020.1"/>
</dbReference>
<feature type="domain" description="Pyruvate phosphate dikinase AMP/ATP-binding" evidence="15">
    <location>
        <begin position="18"/>
        <end position="330"/>
    </location>
</feature>
<protein>
    <recommendedName>
        <fullName evidence="6">Phosphoenolpyruvate synthase</fullName>
        <ecNumber evidence="5">2.7.9.2</ecNumber>
    </recommendedName>
    <alternativeName>
        <fullName evidence="13">Pyruvate, water dikinase</fullName>
    </alternativeName>
</protein>
<evidence type="ECO:0000256" key="14">
    <source>
        <dbReference type="ARBA" id="ARBA00047700"/>
    </source>
</evidence>
<dbReference type="SUPFAM" id="SSF56059">
    <property type="entry name" value="Glutathione synthetase ATP-binding domain-like"/>
    <property type="match status" value="1"/>
</dbReference>
<dbReference type="Gene3D" id="3.30.470.20">
    <property type="entry name" value="ATP-grasp fold, B domain"/>
    <property type="match status" value="1"/>
</dbReference>
<evidence type="ECO:0000256" key="3">
    <source>
        <dbReference type="ARBA" id="ARBA00004742"/>
    </source>
</evidence>
<comment type="similarity">
    <text evidence="4">Belongs to the PEP-utilizing enzyme family.</text>
</comment>
<dbReference type="PANTHER" id="PTHR43030:SF1">
    <property type="entry name" value="PHOSPHOENOLPYRUVATE SYNTHASE"/>
    <property type="match status" value="1"/>
</dbReference>
<evidence type="ECO:0000256" key="7">
    <source>
        <dbReference type="ARBA" id="ARBA00022679"/>
    </source>
</evidence>
<evidence type="ECO:0000256" key="4">
    <source>
        <dbReference type="ARBA" id="ARBA00007837"/>
    </source>
</evidence>
<reference evidence="17" key="1">
    <citation type="journal article" date="2019" name="Int. J. Syst. Evol. Microbiol.">
        <title>The Global Catalogue of Microorganisms (GCM) 10K type strain sequencing project: providing services to taxonomists for standard genome sequencing and annotation.</title>
        <authorList>
            <consortium name="The Broad Institute Genomics Platform"/>
            <consortium name="The Broad Institute Genome Sequencing Center for Infectious Disease"/>
            <person name="Wu L."/>
            <person name="Ma J."/>
        </authorList>
    </citation>
    <scope>NUCLEOTIDE SEQUENCE [LARGE SCALE GENOMIC DNA]</scope>
    <source>
        <strain evidence="17">CCM 7043</strain>
    </source>
</reference>
<evidence type="ECO:0000313" key="16">
    <source>
        <dbReference type="EMBL" id="MFD1524610.1"/>
    </source>
</evidence>
<dbReference type="Pfam" id="PF01326">
    <property type="entry name" value="PPDK_N"/>
    <property type="match status" value="1"/>
</dbReference>
<comment type="cofactor">
    <cofactor evidence="1">
        <name>Mg(2+)</name>
        <dbReference type="ChEBI" id="CHEBI:18420"/>
    </cofactor>
</comment>
<evidence type="ECO:0000256" key="10">
    <source>
        <dbReference type="ARBA" id="ARBA00022777"/>
    </source>
</evidence>
<evidence type="ECO:0000313" key="17">
    <source>
        <dbReference type="Proteomes" id="UP001597114"/>
    </source>
</evidence>
<comment type="function">
    <text evidence="2">Catalyzes the phosphorylation of pyruvate to phosphoenolpyruvate.</text>
</comment>
<dbReference type="Proteomes" id="UP001597114">
    <property type="component" value="Unassembled WGS sequence"/>
</dbReference>
<keyword evidence="10" id="KW-0418">Kinase</keyword>
<name>A0ABW4FC12_9PSEU</name>
<organism evidence="16 17">
    <name type="scientific">Pseudonocardia yunnanensis</name>
    <dbReference type="NCBI Taxonomy" id="58107"/>
    <lineage>
        <taxon>Bacteria</taxon>
        <taxon>Bacillati</taxon>
        <taxon>Actinomycetota</taxon>
        <taxon>Actinomycetes</taxon>
        <taxon>Pseudonocardiales</taxon>
        <taxon>Pseudonocardiaceae</taxon>
        <taxon>Pseudonocardia</taxon>
    </lineage>
</organism>
<keyword evidence="9" id="KW-0547">Nucleotide-binding</keyword>
<dbReference type="InterPro" id="IPR002192">
    <property type="entry name" value="PPDK_AMP/ATP-bd"/>
</dbReference>
<evidence type="ECO:0000256" key="12">
    <source>
        <dbReference type="ARBA" id="ARBA00022842"/>
    </source>
</evidence>
<evidence type="ECO:0000256" key="11">
    <source>
        <dbReference type="ARBA" id="ARBA00022840"/>
    </source>
</evidence>
<accession>A0ABW4FC12</accession>
<evidence type="ECO:0000256" key="1">
    <source>
        <dbReference type="ARBA" id="ARBA00001946"/>
    </source>
</evidence>
<dbReference type="InterPro" id="IPR013815">
    <property type="entry name" value="ATP_grasp_subdomain_1"/>
</dbReference>
<evidence type="ECO:0000256" key="8">
    <source>
        <dbReference type="ARBA" id="ARBA00022723"/>
    </source>
</evidence>
<dbReference type="InterPro" id="IPR006319">
    <property type="entry name" value="PEP_synth"/>
</dbReference>
<comment type="caution">
    <text evidence="16">The sequence shown here is derived from an EMBL/GenBank/DDBJ whole genome shotgun (WGS) entry which is preliminary data.</text>
</comment>
<dbReference type="EC" id="2.7.9.2" evidence="5"/>
<comment type="pathway">
    <text evidence="3">Carbohydrate biosynthesis; gluconeogenesis.</text>
</comment>
<sequence>MNAPHIVWIHRSDAAGSDLLGGKGAGLARLTEAGVRVPPAFVVSTAAFRAAVGADLLAEIDTMAGGVAPDAAAEDLEAVGAEVRELIGGVALGDTLTGAVAKAYAALGHDAAVAVRSSSAAEDSADHSFAGEHDTYLWVSGEAELINRIRDCWASLFTARAMDYRRKAGLSSAGASMAVVVQVMVPARAAGVFMTLNPENGDRSKVVCESVWGLGEPVVSGSVTPDRFYLDKVTGEIVRRDLVVKDVRLVRAASGQGTTSAQVEPELREAPSVTAEELTELLRLAKLVERQFGVPQDGEFVIGSDEGAENVYLVQSRPETVWSRTSPSRATREGSVIDSILSHLVPGSARQA</sequence>
<keyword evidence="11" id="KW-0067">ATP-binding</keyword>
<dbReference type="PANTHER" id="PTHR43030">
    <property type="entry name" value="PHOSPHOENOLPYRUVATE SYNTHASE"/>
    <property type="match status" value="1"/>
</dbReference>
<keyword evidence="12" id="KW-0460">Magnesium</keyword>
<keyword evidence="7" id="KW-0808">Transferase</keyword>
<evidence type="ECO:0000259" key="15">
    <source>
        <dbReference type="Pfam" id="PF01326"/>
    </source>
</evidence>